<feature type="active site" description="Charge relay system" evidence="10">
    <location>
        <position position="329"/>
    </location>
</feature>
<dbReference type="NCBIfam" id="TIGR03921">
    <property type="entry name" value="T7SS_mycosin"/>
    <property type="match status" value="1"/>
</dbReference>
<evidence type="ECO:0000256" key="8">
    <source>
        <dbReference type="ARBA" id="ARBA00022989"/>
    </source>
</evidence>
<evidence type="ECO:0000256" key="5">
    <source>
        <dbReference type="ARBA" id="ARBA00022692"/>
    </source>
</evidence>
<keyword evidence="6 10" id="KW-0378">Hydrolase</keyword>
<dbReference type="GO" id="GO:0006508">
    <property type="term" value="P:proteolysis"/>
    <property type="evidence" value="ECO:0007669"/>
    <property type="project" value="UniProtKB-KW"/>
</dbReference>
<evidence type="ECO:0000256" key="6">
    <source>
        <dbReference type="ARBA" id="ARBA00022801"/>
    </source>
</evidence>
<dbReference type="Pfam" id="PF00082">
    <property type="entry name" value="Peptidase_S8"/>
    <property type="match status" value="1"/>
</dbReference>
<evidence type="ECO:0000256" key="1">
    <source>
        <dbReference type="ARBA" id="ARBA00004162"/>
    </source>
</evidence>
<dbReference type="Gene3D" id="3.40.50.200">
    <property type="entry name" value="Peptidase S8/S53 domain"/>
    <property type="match status" value="1"/>
</dbReference>
<dbReference type="InterPro" id="IPR023827">
    <property type="entry name" value="Peptidase_S8_Asp-AS"/>
</dbReference>
<dbReference type="PRINTS" id="PR00723">
    <property type="entry name" value="SUBTILISIN"/>
</dbReference>
<evidence type="ECO:0000256" key="4">
    <source>
        <dbReference type="ARBA" id="ARBA00022670"/>
    </source>
</evidence>
<dbReference type="PROSITE" id="PS00138">
    <property type="entry name" value="SUBTILASE_SER"/>
    <property type="match status" value="1"/>
</dbReference>
<feature type="active site" description="Charge relay system" evidence="10">
    <location>
        <position position="96"/>
    </location>
</feature>
<evidence type="ECO:0000313" key="15">
    <source>
        <dbReference type="EMBL" id="MFB9907090.1"/>
    </source>
</evidence>
<dbReference type="RefSeq" id="WP_377856621.1">
    <property type="nucleotide sequence ID" value="NZ_JBHLZU010000020.1"/>
</dbReference>
<keyword evidence="9 13" id="KW-0472">Membrane</keyword>
<evidence type="ECO:0000256" key="3">
    <source>
        <dbReference type="ARBA" id="ARBA00022475"/>
    </source>
</evidence>
<dbReference type="InterPro" id="IPR050131">
    <property type="entry name" value="Peptidase_S8_subtilisin-like"/>
</dbReference>
<proteinExistence type="inferred from homology"/>
<evidence type="ECO:0000313" key="16">
    <source>
        <dbReference type="Proteomes" id="UP001589693"/>
    </source>
</evidence>
<dbReference type="EMBL" id="JBHLZU010000020">
    <property type="protein sequence ID" value="MFB9907090.1"/>
    <property type="molecule type" value="Genomic_DNA"/>
</dbReference>
<evidence type="ECO:0000256" key="2">
    <source>
        <dbReference type="ARBA" id="ARBA00011073"/>
    </source>
</evidence>
<name>A0ABV6A1R3_9PSEU</name>
<keyword evidence="8 13" id="KW-1133">Transmembrane helix</keyword>
<dbReference type="SUPFAM" id="SSF52743">
    <property type="entry name" value="Subtilisin-like"/>
    <property type="match status" value="1"/>
</dbReference>
<accession>A0ABV6A1R3</accession>
<dbReference type="InterPro" id="IPR015500">
    <property type="entry name" value="Peptidase_S8_subtilisin-rel"/>
</dbReference>
<keyword evidence="4 10" id="KW-0645">Protease</keyword>
<organism evidence="15 16">
    <name type="scientific">Allokutzneria oryzae</name>
    <dbReference type="NCBI Taxonomy" id="1378989"/>
    <lineage>
        <taxon>Bacteria</taxon>
        <taxon>Bacillati</taxon>
        <taxon>Actinomycetota</taxon>
        <taxon>Actinomycetes</taxon>
        <taxon>Pseudonocardiales</taxon>
        <taxon>Pseudonocardiaceae</taxon>
        <taxon>Allokutzneria</taxon>
    </lineage>
</organism>
<reference evidence="15 16" key="1">
    <citation type="submission" date="2024-09" db="EMBL/GenBank/DDBJ databases">
        <authorList>
            <person name="Sun Q."/>
            <person name="Mori K."/>
        </authorList>
    </citation>
    <scope>NUCLEOTIDE SEQUENCE [LARGE SCALE GENOMIC DNA]</scope>
    <source>
        <strain evidence="15 16">TBRC 7907</strain>
    </source>
</reference>
<keyword evidence="7 10" id="KW-0720">Serine protease</keyword>
<dbReference type="GO" id="GO:0008233">
    <property type="term" value="F:peptidase activity"/>
    <property type="evidence" value="ECO:0007669"/>
    <property type="project" value="UniProtKB-KW"/>
</dbReference>
<evidence type="ECO:0000256" key="7">
    <source>
        <dbReference type="ARBA" id="ARBA00022825"/>
    </source>
</evidence>
<feature type="active site" description="Charge relay system" evidence="10">
    <location>
        <position position="129"/>
    </location>
</feature>
<dbReference type="InterPro" id="IPR023828">
    <property type="entry name" value="Peptidase_S8_Ser-AS"/>
</dbReference>
<comment type="subcellular location">
    <subcellularLocation>
        <location evidence="1">Cell membrane</location>
        <topology evidence="1">Single-pass membrane protein</topology>
    </subcellularLocation>
</comment>
<evidence type="ECO:0000256" key="9">
    <source>
        <dbReference type="ARBA" id="ARBA00023136"/>
    </source>
</evidence>
<keyword evidence="16" id="KW-1185">Reference proteome</keyword>
<dbReference type="PANTHER" id="PTHR43806:SF11">
    <property type="entry name" value="CEREVISIN-RELATED"/>
    <property type="match status" value="1"/>
</dbReference>
<evidence type="ECO:0000256" key="10">
    <source>
        <dbReference type="PROSITE-ProRule" id="PRU01240"/>
    </source>
</evidence>
<dbReference type="PROSITE" id="PS00137">
    <property type="entry name" value="SUBTILASE_HIS"/>
    <property type="match status" value="1"/>
</dbReference>
<comment type="caution">
    <text evidence="15">The sequence shown here is derived from an EMBL/GenBank/DDBJ whole genome shotgun (WGS) entry which is preliminary data.</text>
</comment>
<dbReference type="InterPro" id="IPR023834">
    <property type="entry name" value="T7SS_pept_S8A_mycosin"/>
</dbReference>
<feature type="domain" description="Peptidase S8/S53" evidence="14">
    <location>
        <begin position="87"/>
        <end position="378"/>
    </location>
</feature>
<gene>
    <name evidence="15" type="primary">mycP</name>
    <name evidence="15" type="ORF">ACFFQA_24410</name>
</gene>
<comment type="similarity">
    <text evidence="2 10 11">Belongs to the peptidase S8 family.</text>
</comment>
<evidence type="ECO:0000259" key="14">
    <source>
        <dbReference type="Pfam" id="PF00082"/>
    </source>
</evidence>
<sequence length="449" mass="47050">MRSPIAAVASVIALAQPTVEFTPVPSYPTPPPVSFDASSLSGHPPAPDQTYQRDKECVKAGSGASVEARPWGQMDLNFEQVWRFGRGDGQLVAVIDTGVNKHPRFDGRLRAGGDYVSSDGDGTTDCDGHGTLVAGIIAANDEVEKEGFKGVAPGARILAIRQSSKAYGGQKNNTPVRAGDHLSLAKAIVRATDEKAGVINISSVICTTPNSKDWPELRAAVRYARDHNSVVVAAAGNVNDKEGSNCRNGNRPDALATVPSPAWYDEDVLTVGALDKDGSPASFTLGGPWVDVAAPGTQHTSLDPGDGAKGLANRVVEADGQLYSINGTSFATPYVSGVVALVRARYPQLSPVQVMERIKKTARQPQGRSGRDFHVGYGMVDPVAALTAVLPEEQGINPLPPVRSTVDIAAPAPADTRPLTVALVGSGIGLGVLALTHLAVRALRRRRTA</sequence>
<dbReference type="PANTHER" id="PTHR43806">
    <property type="entry name" value="PEPTIDASE S8"/>
    <property type="match status" value="1"/>
</dbReference>
<protein>
    <submittedName>
        <fullName evidence="15">Type VII secretion-associated serine protease mycosin</fullName>
    </submittedName>
</protein>
<dbReference type="PROSITE" id="PS00136">
    <property type="entry name" value="SUBTILASE_ASP"/>
    <property type="match status" value="1"/>
</dbReference>
<dbReference type="Proteomes" id="UP001589693">
    <property type="component" value="Unassembled WGS sequence"/>
</dbReference>
<keyword evidence="3" id="KW-1003">Cell membrane</keyword>
<feature type="region of interest" description="Disordered" evidence="12">
    <location>
        <begin position="30"/>
        <end position="51"/>
    </location>
</feature>
<keyword evidence="5 13" id="KW-0812">Transmembrane</keyword>
<dbReference type="InterPro" id="IPR036852">
    <property type="entry name" value="Peptidase_S8/S53_dom_sf"/>
</dbReference>
<dbReference type="InterPro" id="IPR000209">
    <property type="entry name" value="Peptidase_S8/S53_dom"/>
</dbReference>
<dbReference type="InterPro" id="IPR022398">
    <property type="entry name" value="Peptidase_S8_His-AS"/>
</dbReference>
<evidence type="ECO:0000256" key="13">
    <source>
        <dbReference type="SAM" id="Phobius"/>
    </source>
</evidence>
<dbReference type="PROSITE" id="PS51892">
    <property type="entry name" value="SUBTILASE"/>
    <property type="match status" value="1"/>
</dbReference>
<evidence type="ECO:0000256" key="12">
    <source>
        <dbReference type="SAM" id="MobiDB-lite"/>
    </source>
</evidence>
<evidence type="ECO:0000256" key="11">
    <source>
        <dbReference type="RuleBase" id="RU003355"/>
    </source>
</evidence>
<feature type="transmembrane region" description="Helical" evidence="13">
    <location>
        <begin position="419"/>
        <end position="440"/>
    </location>
</feature>